<dbReference type="EMBL" id="BMWD01000046">
    <property type="protein sequence ID" value="GGX96476.1"/>
    <property type="molecule type" value="Genomic_DNA"/>
</dbReference>
<sequence length="116" mass="11693">MTPSVRDCSGRIRAAARVLAVAAVAVGVLALAAAWSTPDSWGPRARQVTGAGPAHGDPCDLIVGPGRAYCERSPAPLGSGGRDAAAGVLRLVLPAGAGLAGLLVWRRRSSLVQGRC</sequence>
<reference evidence="2" key="1">
    <citation type="journal article" date="2014" name="Int. J. Syst. Evol. Microbiol.">
        <title>Complete genome sequence of Corynebacterium casei LMG S-19264T (=DSM 44701T), isolated from a smear-ripened cheese.</title>
        <authorList>
            <consortium name="US DOE Joint Genome Institute (JGI-PGF)"/>
            <person name="Walter F."/>
            <person name="Albersmeier A."/>
            <person name="Kalinowski J."/>
            <person name="Ruckert C."/>
        </authorList>
    </citation>
    <scope>NUCLEOTIDE SEQUENCE</scope>
    <source>
        <strain evidence="2">JCM 4956</strain>
    </source>
</reference>
<accession>A0A918NUT7</accession>
<keyword evidence="1" id="KW-0472">Membrane</keyword>
<gene>
    <name evidence="2" type="ORF">GCM10010515_73760</name>
</gene>
<keyword evidence="1" id="KW-0812">Transmembrane</keyword>
<reference evidence="2" key="2">
    <citation type="submission" date="2020-09" db="EMBL/GenBank/DDBJ databases">
        <authorList>
            <person name="Sun Q."/>
            <person name="Ohkuma M."/>
        </authorList>
    </citation>
    <scope>NUCLEOTIDE SEQUENCE</scope>
    <source>
        <strain evidence="2">JCM 4956</strain>
    </source>
</reference>
<evidence type="ECO:0000313" key="2">
    <source>
        <dbReference type="EMBL" id="GGX96476.1"/>
    </source>
</evidence>
<feature type="transmembrane region" description="Helical" evidence="1">
    <location>
        <begin position="84"/>
        <end position="105"/>
    </location>
</feature>
<protein>
    <submittedName>
        <fullName evidence="2">Uncharacterized protein</fullName>
    </submittedName>
</protein>
<dbReference type="Proteomes" id="UP000645555">
    <property type="component" value="Unassembled WGS sequence"/>
</dbReference>
<dbReference type="AlphaFoldDB" id="A0A918NUT7"/>
<keyword evidence="3" id="KW-1185">Reference proteome</keyword>
<evidence type="ECO:0000256" key="1">
    <source>
        <dbReference type="SAM" id="Phobius"/>
    </source>
</evidence>
<name>A0A918NUT7_9ACTN</name>
<evidence type="ECO:0000313" key="3">
    <source>
        <dbReference type="Proteomes" id="UP000645555"/>
    </source>
</evidence>
<organism evidence="2 3">
    <name type="scientific">Streptomyces fructofermentans</name>
    <dbReference type="NCBI Taxonomy" id="152141"/>
    <lineage>
        <taxon>Bacteria</taxon>
        <taxon>Bacillati</taxon>
        <taxon>Actinomycetota</taxon>
        <taxon>Actinomycetes</taxon>
        <taxon>Kitasatosporales</taxon>
        <taxon>Streptomycetaceae</taxon>
        <taxon>Streptomyces</taxon>
    </lineage>
</organism>
<comment type="caution">
    <text evidence="2">The sequence shown here is derived from an EMBL/GenBank/DDBJ whole genome shotgun (WGS) entry which is preliminary data.</text>
</comment>
<keyword evidence="1" id="KW-1133">Transmembrane helix</keyword>
<proteinExistence type="predicted"/>